<gene>
    <name evidence="2" type="ORF">ACFSDE_15395</name>
</gene>
<accession>A0ABW4TQH7</accession>
<dbReference type="InterPro" id="IPR011044">
    <property type="entry name" value="Quino_amine_DH_bsu"/>
</dbReference>
<comment type="caution">
    <text evidence="2">The sequence shown here is derived from an EMBL/GenBank/DDBJ whole genome shotgun (WGS) entry which is preliminary data.</text>
</comment>
<proteinExistence type="predicted"/>
<dbReference type="SMART" id="SM00909">
    <property type="entry name" value="Germane"/>
    <property type="match status" value="1"/>
</dbReference>
<dbReference type="InterPro" id="IPR059026">
    <property type="entry name" value="LpqB_N"/>
</dbReference>
<organism evidence="2 3">
    <name type="scientific">Nocardioides aestuarii</name>
    <dbReference type="NCBI Taxonomy" id="252231"/>
    <lineage>
        <taxon>Bacteria</taxon>
        <taxon>Bacillati</taxon>
        <taxon>Actinomycetota</taxon>
        <taxon>Actinomycetes</taxon>
        <taxon>Propionibacteriales</taxon>
        <taxon>Nocardioidaceae</taxon>
        <taxon>Nocardioides</taxon>
    </lineage>
</organism>
<dbReference type="InterPro" id="IPR019606">
    <property type="entry name" value="GerMN"/>
</dbReference>
<sequence length="584" mass="60838">MTARELLRTALLLVVLALATTGCVGIPSSGPVTEAGTGVDPGVELGYYNDPRPPTPGASPTEVVKGFLDAQTAIPLQTNTAEQYLTASEAETWRHSRIVTYATASPAEGSNQVRVQLDGASQIDARGSWLGSLPRNDQELTFTMTREDGEWRIDDAPDALVVPESWFGQAYRRVSLYYPDPTGSILVPEPVYVPRGDQLTTSLVEGLLQGPVGRATGIERSALPAGATVDLSVVADSQGVAEVDLTGGAGMPAEPDATLMVAQLARTLAQDPGLTGFRVTLDGEPVTLSGGRTTFPMDEGQTLDPVAAQSTSLLFGLREGRLVLGVPGDMEVAGGPLGTAVQGVRSVAVNLTGARVAAVAGAGDALLVSDVRDPDAAVTEVLSGATDLLAPSWDHAGRIWAVDRTSGGATVTSVRDGRRTEVTVPGITGERVTRALVSRDGSRLVAVLDRPAGDRPAGDRIVVSRLRYDGRGRPLGGTRARTITWDEQPRLAVLDIGWSSATSVVVAHRLGGDLYQVRTLPVDGAPAGVAGLATTVQERPRSLVSSPRATDPVYVVTRGGLTDALSGSRVAVEDPPVTSLTYVG</sequence>
<dbReference type="Pfam" id="PF10647">
    <property type="entry name" value="Gmad1"/>
    <property type="match status" value="1"/>
</dbReference>
<keyword evidence="3" id="KW-1185">Reference proteome</keyword>
<evidence type="ECO:0000259" key="1">
    <source>
        <dbReference type="SMART" id="SM00909"/>
    </source>
</evidence>
<dbReference type="SUPFAM" id="SSF50969">
    <property type="entry name" value="YVTN repeat-like/Quinoprotein amine dehydrogenase"/>
    <property type="match status" value="1"/>
</dbReference>
<protein>
    <submittedName>
        <fullName evidence="2">GerMN domain-containing protein</fullName>
    </submittedName>
</protein>
<dbReference type="Pfam" id="PF25976">
    <property type="entry name" value="LpqB_N"/>
    <property type="match status" value="1"/>
</dbReference>
<name>A0ABW4TQH7_9ACTN</name>
<reference evidence="3" key="1">
    <citation type="journal article" date="2019" name="Int. J. Syst. Evol. Microbiol.">
        <title>The Global Catalogue of Microorganisms (GCM) 10K type strain sequencing project: providing services to taxonomists for standard genome sequencing and annotation.</title>
        <authorList>
            <consortium name="The Broad Institute Genomics Platform"/>
            <consortium name="The Broad Institute Genome Sequencing Center for Infectious Disease"/>
            <person name="Wu L."/>
            <person name="Ma J."/>
        </authorList>
    </citation>
    <scope>NUCLEOTIDE SEQUENCE [LARGE SCALE GENOMIC DNA]</scope>
    <source>
        <strain evidence="3">CGMCC 1.12477</strain>
    </source>
</reference>
<dbReference type="InterPro" id="IPR018910">
    <property type="entry name" value="LpqB_C"/>
</dbReference>
<evidence type="ECO:0000313" key="3">
    <source>
        <dbReference type="Proteomes" id="UP001597351"/>
    </source>
</evidence>
<feature type="domain" description="GerMN" evidence="1">
    <location>
        <begin position="200"/>
        <end position="290"/>
    </location>
</feature>
<dbReference type="Proteomes" id="UP001597351">
    <property type="component" value="Unassembled WGS sequence"/>
</dbReference>
<dbReference type="RefSeq" id="WP_343919994.1">
    <property type="nucleotide sequence ID" value="NZ_BAAAJT010000002.1"/>
</dbReference>
<evidence type="ECO:0000313" key="2">
    <source>
        <dbReference type="EMBL" id="MFD1948186.1"/>
    </source>
</evidence>
<dbReference type="Pfam" id="PF10646">
    <property type="entry name" value="Germane"/>
    <property type="match status" value="1"/>
</dbReference>
<dbReference type="PROSITE" id="PS51257">
    <property type="entry name" value="PROKAR_LIPOPROTEIN"/>
    <property type="match status" value="1"/>
</dbReference>
<dbReference type="EMBL" id="JBHUGD010000003">
    <property type="protein sequence ID" value="MFD1948186.1"/>
    <property type="molecule type" value="Genomic_DNA"/>
</dbReference>